<dbReference type="Gene3D" id="3.20.20.80">
    <property type="entry name" value="Glycosidases"/>
    <property type="match status" value="1"/>
</dbReference>
<feature type="binding site" evidence="6">
    <location>
        <position position="397"/>
    </location>
    <ligand>
        <name>alpha-maltose 1-phosphate</name>
        <dbReference type="ChEBI" id="CHEBI:63576"/>
    </ligand>
</feature>
<dbReference type="InterPro" id="IPR006047">
    <property type="entry name" value="GH13_cat_dom"/>
</dbReference>
<dbReference type="InterPro" id="IPR021828">
    <property type="entry name" value="GlgE_dom_N/S"/>
</dbReference>
<feature type="site" description="Transition state stabilizer" evidence="6">
    <location>
        <position position="483"/>
    </location>
</feature>
<evidence type="ECO:0000256" key="6">
    <source>
        <dbReference type="HAMAP-Rule" id="MF_02124"/>
    </source>
</evidence>
<dbReference type="InterPro" id="IPR013780">
    <property type="entry name" value="Glyco_hydro_b"/>
</dbReference>
<reference evidence="8 9" key="1">
    <citation type="submission" date="2018-04" db="EMBL/GenBank/DDBJ databases">
        <title>Pseudomonas sp. nov., isolated from mangrove soil.</title>
        <authorList>
            <person name="Chen C."/>
        </authorList>
    </citation>
    <scope>NUCLEOTIDE SEQUENCE [LARGE SCALE GENOMIC DNA]</scope>
    <source>
        <strain evidence="8 9">TC-11</strain>
    </source>
</reference>
<dbReference type="Gene3D" id="2.60.40.10">
    <property type="entry name" value="Immunoglobulins"/>
    <property type="match status" value="1"/>
</dbReference>
<dbReference type="EC" id="2.4.99.16" evidence="6"/>
<keyword evidence="3 6" id="KW-0808">Transferase</keyword>
<dbReference type="Pfam" id="PF21702">
    <property type="entry name" value="GLGE_C"/>
    <property type="match status" value="1"/>
</dbReference>
<comment type="catalytic activity">
    <reaction evidence="5 6">
        <text>alpha-maltose 1-phosphate + [(1-&gt;4)-alpha-D-glucosyl](n) = [(1-&gt;4)-alpha-D-glucosyl](n+2) + phosphate</text>
        <dbReference type="Rhea" id="RHEA:42692"/>
        <dbReference type="Rhea" id="RHEA-COMP:9584"/>
        <dbReference type="Rhea" id="RHEA-COMP:10183"/>
        <dbReference type="ChEBI" id="CHEBI:15444"/>
        <dbReference type="ChEBI" id="CHEBI:43474"/>
        <dbReference type="ChEBI" id="CHEBI:63576"/>
        <dbReference type="EC" id="2.4.99.16"/>
    </reaction>
</comment>
<comment type="similarity">
    <text evidence="6">Belongs to the glycosyl hydrolase 13 family. GlgE subfamily.</text>
</comment>
<dbReference type="Gene3D" id="1.20.58.80">
    <property type="entry name" value="Phosphotransferase system, lactose/cellobiose-type IIA subunit"/>
    <property type="match status" value="1"/>
</dbReference>
<feature type="binding site" evidence="6">
    <location>
        <position position="324"/>
    </location>
    <ligand>
        <name>alpha-maltose 1-phosphate</name>
        <dbReference type="ChEBI" id="CHEBI:63576"/>
    </ligand>
</feature>
<dbReference type="GO" id="GO:0030979">
    <property type="term" value="P:alpha-glucan biosynthetic process"/>
    <property type="evidence" value="ECO:0007669"/>
    <property type="project" value="UniProtKB-UniRule"/>
</dbReference>
<keyword evidence="9" id="KW-1185">Reference proteome</keyword>
<accession>A0A2T5P7P6</accession>
<dbReference type="OrthoDB" id="9805159at2"/>
<feature type="binding site" evidence="6">
    <location>
        <position position="264"/>
    </location>
    <ligand>
        <name>alpha-maltose 1-phosphate</name>
        <dbReference type="ChEBI" id="CHEBI:63576"/>
    </ligand>
</feature>
<dbReference type="InterPro" id="IPR049171">
    <property type="entry name" value="GLGE_C"/>
</dbReference>
<dbReference type="Pfam" id="PF11896">
    <property type="entry name" value="GlgE_dom_N_S"/>
    <property type="match status" value="1"/>
</dbReference>
<evidence type="ECO:0000259" key="7">
    <source>
        <dbReference type="SMART" id="SM00642"/>
    </source>
</evidence>
<protein>
    <recommendedName>
        <fullName evidence="6">Alpha-1,4-glucan:maltose-1-phosphate maltosyltransferase</fullName>
        <shortName evidence="6">GMPMT</shortName>
        <ecNumber evidence="6">2.4.99.16</ecNumber>
    </recommendedName>
    <alternativeName>
        <fullName evidence="6">(1-&gt;4)-alpha-D-glucan:maltose-1-phosphate alpha-D-maltosyltransferase</fullName>
    </alternativeName>
</protein>
<comment type="subunit">
    <text evidence="1 6">Homodimer.</text>
</comment>
<dbReference type="CDD" id="cd11344">
    <property type="entry name" value="AmyAc_GlgE_like"/>
    <property type="match status" value="1"/>
</dbReference>
<keyword evidence="4 6" id="KW-0119">Carbohydrate metabolism</keyword>
<dbReference type="Pfam" id="PF00128">
    <property type="entry name" value="Alpha-amylase"/>
    <property type="match status" value="1"/>
</dbReference>
<dbReference type="HAMAP" id="MF_02124">
    <property type="entry name" value="GlgE"/>
    <property type="match status" value="1"/>
</dbReference>
<feature type="active site" description="Proton donor" evidence="6">
    <location>
        <position position="425"/>
    </location>
</feature>
<dbReference type="Proteomes" id="UP000244064">
    <property type="component" value="Unassembled WGS sequence"/>
</dbReference>
<dbReference type="InterPro" id="IPR013783">
    <property type="entry name" value="Ig-like_fold"/>
</dbReference>
<evidence type="ECO:0000256" key="4">
    <source>
        <dbReference type="ARBA" id="ARBA00023277"/>
    </source>
</evidence>
<evidence type="ECO:0000256" key="1">
    <source>
        <dbReference type="ARBA" id="ARBA00011738"/>
    </source>
</evidence>
<feature type="binding site" evidence="6">
    <location>
        <begin position="536"/>
        <end position="537"/>
    </location>
    <ligand>
        <name>alpha-maltose 1-phosphate</name>
        <dbReference type="ChEBI" id="CHEBI:63576"/>
    </ligand>
</feature>
<organism evidence="8 9">
    <name type="scientific">Pseudomonas mangrovi</name>
    <dbReference type="NCBI Taxonomy" id="2161748"/>
    <lineage>
        <taxon>Bacteria</taxon>
        <taxon>Pseudomonadati</taxon>
        <taxon>Pseudomonadota</taxon>
        <taxon>Gammaproteobacteria</taxon>
        <taxon>Pseudomonadales</taxon>
        <taxon>Pseudomonadaceae</taxon>
        <taxon>Pseudomonas</taxon>
    </lineage>
</organism>
<dbReference type="InterPro" id="IPR017853">
    <property type="entry name" value="GH"/>
</dbReference>
<dbReference type="GO" id="GO:0016758">
    <property type="term" value="F:hexosyltransferase activity"/>
    <property type="evidence" value="ECO:0007669"/>
    <property type="project" value="UniProtKB-UniRule"/>
</dbReference>
<dbReference type="PANTHER" id="PTHR47786:SF2">
    <property type="entry name" value="GLYCOSYL HYDROLASE FAMILY 13 CATALYTIC DOMAIN-CONTAINING PROTEIN"/>
    <property type="match status" value="1"/>
</dbReference>
<dbReference type="SUPFAM" id="SSF51445">
    <property type="entry name" value="(Trans)glycosidases"/>
    <property type="match status" value="1"/>
</dbReference>
<dbReference type="PANTHER" id="PTHR47786">
    <property type="entry name" value="ALPHA-1,4-GLUCAN:MALTOSE-1-PHOSPHATE MALTOSYLTRANSFERASE"/>
    <property type="match status" value="1"/>
</dbReference>
<comment type="caution">
    <text evidence="8">The sequence shown here is derived from an EMBL/GenBank/DDBJ whole genome shotgun (WGS) entry which is preliminary data.</text>
</comment>
<feature type="active site" description="Nucleophile" evidence="6">
    <location>
        <position position="396"/>
    </location>
</feature>
<evidence type="ECO:0000256" key="2">
    <source>
        <dbReference type="ARBA" id="ARBA00022676"/>
    </source>
</evidence>
<proteinExistence type="inferred from homology"/>
<dbReference type="Gene3D" id="2.60.40.1180">
    <property type="entry name" value="Golgi alpha-mannosidase II"/>
    <property type="match status" value="1"/>
</dbReference>
<name>A0A2T5P7P6_9PSED</name>
<dbReference type="AlphaFoldDB" id="A0A2T5P7P6"/>
<feature type="domain" description="Glycosyl hydrolase family 13 catalytic" evidence="7">
    <location>
        <begin position="212"/>
        <end position="561"/>
    </location>
</feature>
<keyword evidence="2 6" id="KW-0328">Glycosyltransferase</keyword>
<dbReference type="SMART" id="SM00642">
    <property type="entry name" value="Aamy"/>
    <property type="match status" value="1"/>
</dbReference>
<comment type="function">
    <text evidence="6">Maltosyltransferase that uses maltose 1-phosphate (M1P) as the sugar donor to elongate linear or branched alpha-(1-&gt;4)-glucans. Is involved in a branched alpha-glucan biosynthetic pathway from trehalose, together with TreS, Mak and GlgB.</text>
</comment>
<evidence type="ECO:0000313" key="8">
    <source>
        <dbReference type="EMBL" id="PTU73779.1"/>
    </source>
</evidence>
<evidence type="ECO:0000256" key="3">
    <source>
        <dbReference type="ARBA" id="ARBA00022679"/>
    </source>
</evidence>
<dbReference type="InterPro" id="IPR026585">
    <property type="entry name" value="GlgE"/>
</dbReference>
<evidence type="ECO:0000256" key="5">
    <source>
        <dbReference type="ARBA" id="ARBA00048735"/>
    </source>
</evidence>
<sequence length="672" mass="76750">MPQQSMRQEDQILALEQALMAPRIAIEDLSPQVENGRFPTKATVGQPLQVSACIFADGHERLGAAVHWKHQDDAQWQQLPLVEMGNDLWQAGLRPTRPGRLLFFVEAWWDAFASYCYELEKKYGAGVPITLELQEGVQLAEAAVTRAPASLQAALQGFLGALADHPEDHDRQVRLWLDPATRVLFEQLEPHLHPTRSAIRQIEVERELAGFASWYELFPRSETDDEARHGTFRDVMRRLPMIRDMGFDVLYFPPIHPIGSKHRKGRNNSLIAGPGDPGSPYAIGSEDGGHDAIHPQLGTREDFRELVRVAAEHGLEIALDFAIQCSPDHPWLSEHPGWFAWRPDGSIRYAENPPKKYQDIVNVDFYAEDARPGLWLALRDVILGWVEEGVTLFRVDNPHTKPLPFWEWLIGEVRSRHPQVIFLSEAFTRPAMMARLGKVGFSQSYTYFTWRNTKQELESYFTELNQPPWRDCYRPNFFVNTPDINPFFLHDSGRAGFLIRAALATMGSGLWGMYSGFELCESAAIGGKEEYLDSEKYQIRPRDYGAPGNIVAEIAQLNRIRRQNPALQSHLGFRAYTAWNDNILFFGKRTEDLSNFILVAVSLDPFNAQEAEFELPLWELGLPDEAMTHGEDLMTGHRWQWHGKRQWMRIEPWHQPFGIWRLTTDAAAHTGA</sequence>
<gene>
    <name evidence="6" type="primary">glgE</name>
    <name evidence="8" type="ORF">DBO85_15880</name>
</gene>
<dbReference type="EMBL" id="QASN01000020">
    <property type="protein sequence ID" value="PTU73779.1"/>
    <property type="molecule type" value="Genomic_DNA"/>
</dbReference>
<dbReference type="GO" id="GO:0004553">
    <property type="term" value="F:hydrolase activity, hydrolyzing O-glycosyl compounds"/>
    <property type="evidence" value="ECO:0007669"/>
    <property type="project" value="InterPro"/>
</dbReference>
<evidence type="ECO:0000313" key="9">
    <source>
        <dbReference type="Proteomes" id="UP000244064"/>
    </source>
</evidence>
<feature type="binding site" evidence="6">
    <location>
        <position position="359"/>
    </location>
    <ligand>
        <name>alpha-maltose 1-phosphate</name>
        <dbReference type="ChEBI" id="CHEBI:63576"/>
    </ligand>
</feature>